<feature type="domain" description="AMP-dependent synthetase/ligase" evidence="3">
    <location>
        <begin position="29"/>
        <end position="445"/>
    </location>
</feature>
<evidence type="ECO:0000313" key="5">
    <source>
        <dbReference type="Proteomes" id="UP000538147"/>
    </source>
</evidence>
<dbReference type="GO" id="GO:0005524">
    <property type="term" value="F:ATP binding"/>
    <property type="evidence" value="ECO:0007669"/>
    <property type="project" value="UniProtKB-KW"/>
</dbReference>
<dbReference type="EMBL" id="JACIIV010000023">
    <property type="protein sequence ID" value="MBB6228727.1"/>
    <property type="molecule type" value="Genomic_DNA"/>
</dbReference>
<dbReference type="CDD" id="cd05907">
    <property type="entry name" value="VL_LC_FACS_like"/>
    <property type="match status" value="1"/>
</dbReference>
<dbReference type="Proteomes" id="UP000538147">
    <property type="component" value="Unassembled WGS sequence"/>
</dbReference>
<keyword evidence="2" id="KW-0067">ATP-binding</keyword>
<dbReference type="InterPro" id="IPR042099">
    <property type="entry name" value="ANL_N_sf"/>
</dbReference>
<evidence type="ECO:0000313" key="4">
    <source>
        <dbReference type="EMBL" id="MBB6228727.1"/>
    </source>
</evidence>
<keyword evidence="5" id="KW-1185">Reference proteome</keyword>
<dbReference type="Gene3D" id="3.40.50.12780">
    <property type="entry name" value="N-terminal domain of ligase-like"/>
    <property type="match status" value="1"/>
</dbReference>
<dbReference type="EC" id="6.2.1.3" evidence="4"/>
<evidence type="ECO:0000256" key="2">
    <source>
        <dbReference type="ARBA" id="ARBA00022840"/>
    </source>
</evidence>
<evidence type="ECO:0000259" key="3">
    <source>
        <dbReference type="Pfam" id="PF00501"/>
    </source>
</evidence>
<comment type="caution">
    <text evidence="4">The sequence shown here is derived from an EMBL/GenBank/DDBJ whole genome shotgun (WGS) entry which is preliminary data.</text>
</comment>
<keyword evidence="1" id="KW-0547">Nucleotide-binding</keyword>
<dbReference type="GO" id="GO:0004467">
    <property type="term" value="F:long-chain fatty acid-CoA ligase activity"/>
    <property type="evidence" value="ECO:0007669"/>
    <property type="project" value="UniProtKB-EC"/>
</dbReference>
<dbReference type="SUPFAM" id="SSF56801">
    <property type="entry name" value="Acetyl-CoA synthetase-like"/>
    <property type="match status" value="1"/>
</dbReference>
<evidence type="ECO:0000256" key="1">
    <source>
        <dbReference type="ARBA" id="ARBA00022741"/>
    </source>
</evidence>
<gene>
    <name evidence="4" type="ORF">FHS79_002918</name>
</gene>
<dbReference type="GO" id="GO:0016020">
    <property type="term" value="C:membrane"/>
    <property type="evidence" value="ECO:0007669"/>
    <property type="project" value="TreeGrafter"/>
</dbReference>
<dbReference type="RefSeq" id="WP_184201591.1">
    <property type="nucleotide sequence ID" value="NZ_JACIIV010000023.1"/>
</dbReference>
<protein>
    <submittedName>
        <fullName evidence="4">Long-chain acyl-CoA synthetase</fullName>
        <ecNumber evidence="4">6.2.1.3</ecNumber>
    </submittedName>
</protein>
<name>A0A841L7Y6_9SPHN</name>
<dbReference type="Pfam" id="PF23562">
    <property type="entry name" value="AMP-binding_C_3"/>
    <property type="match status" value="1"/>
</dbReference>
<dbReference type="AlphaFoldDB" id="A0A841L7Y6"/>
<accession>A0A841L7Y6</accession>
<dbReference type="PANTHER" id="PTHR43272">
    <property type="entry name" value="LONG-CHAIN-FATTY-ACID--COA LIGASE"/>
    <property type="match status" value="1"/>
</dbReference>
<keyword evidence="4" id="KW-0436">Ligase</keyword>
<dbReference type="PANTHER" id="PTHR43272:SF33">
    <property type="entry name" value="AMP-BINDING DOMAIN-CONTAINING PROTEIN-RELATED"/>
    <property type="match status" value="1"/>
</dbReference>
<reference evidence="4 5" key="1">
    <citation type="submission" date="2020-08" db="EMBL/GenBank/DDBJ databases">
        <title>Genomic Encyclopedia of Type Strains, Phase IV (KMG-IV): sequencing the most valuable type-strain genomes for metagenomic binning, comparative biology and taxonomic classification.</title>
        <authorList>
            <person name="Goeker M."/>
        </authorList>
    </citation>
    <scope>NUCLEOTIDE SEQUENCE [LARGE SCALE GENOMIC DNA]</scope>
    <source>
        <strain evidence="4 5">DSM 102189</strain>
    </source>
</reference>
<organism evidence="4 5">
    <name type="scientific">Polymorphobacter multimanifer</name>
    <dbReference type="NCBI Taxonomy" id="1070431"/>
    <lineage>
        <taxon>Bacteria</taxon>
        <taxon>Pseudomonadati</taxon>
        <taxon>Pseudomonadota</taxon>
        <taxon>Alphaproteobacteria</taxon>
        <taxon>Sphingomonadales</taxon>
        <taxon>Sphingosinicellaceae</taxon>
        <taxon>Polymorphobacter</taxon>
    </lineage>
</organism>
<dbReference type="Pfam" id="PF00501">
    <property type="entry name" value="AMP-binding"/>
    <property type="match status" value="1"/>
</dbReference>
<proteinExistence type="predicted"/>
<dbReference type="InterPro" id="IPR000873">
    <property type="entry name" value="AMP-dep_synth/lig_dom"/>
</dbReference>
<sequence length="616" mass="66888">MELKVPPLKPAVLAARVDATPNLVRLFLDWADEQPQAPMLGSKADGAWTTQSWGEVRAKVAAMSAALLGMGVKAGDRVVLVSENRPEWCIADLAIMGAGAITVPAYTTNTVADHTHIINNSGARAVIVSGPKLAANVLPAAAASAACRMVIGIDPLKPAQGGELVLHQWTALLDARAAHAAADLAAIKARALMARDDLACIIYTSGTGGAPRGVRQHHGAIMRNIAGAITVIEQDFEPTPYRERFLSFLPLSHAYEHTAGQYMPIGMGGEIWYAEGLEKLAANIEEAQPTFMVVVPRLFEVLRMRIAKQIEKQGGAAVIMLNHALKLGRKAARGQDLTLVERLLDPVLERTIRKKIQDKFGGRLKGLVAGGAPLNPEVGVFFASIGITILQGYGQTEAGPVISCNRPRARIKMHTVGPPLTGVEVRIASDGEICVRGELVMDGYWMNDAESHRVLQDGWLLTGDIGHFDKDGHLVITDRKKDIIVNDKGDNVAPQRVEGMLTLQDEIAQAMVYGDQRPYLVGLVVPELEWAMGWARDMGMPADLAKLQHEPEFHRAIMAAVDRVNAKLSVTEKVRRVIIADEAFTTENEQMTPSLKIRRHVLRKVYGARLDKLYAG</sequence>